<dbReference type="InterPro" id="IPR036942">
    <property type="entry name" value="Beta-barrel_TonB_sf"/>
</dbReference>
<evidence type="ECO:0000256" key="7">
    <source>
        <dbReference type="ARBA" id="ARBA00023237"/>
    </source>
</evidence>
<dbReference type="Pfam" id="PF13715">
    <property type="entry name" value="CarbopepD_reg_2"/>
    <property type="match status" value="1"/>
</dbReference>
<evidence type="ECO:0000256" key="1">
    <source>
        <dbReference type="ARBA" id="ARBA00004571"/>
    </source>
</evidence>
<dbReference type="AlphaFoldDB" id="A0A4Z0V2N6"/>
<dbReference type="FunFam" id="2.60.40.1120:FF:000003">
    <property type="entry name" value="Outer membrane protein Omp121"/>
    <property type="match status" value="1"/>
</dbReference>
<dbReference type="Proteomes" id="UP000297635">
    <property type="component" value="Unassembled WGS sequence"/>
</dbReference>
<dbReference type="NCBIfam" id="TIGR04056">
    <property type="entry name" value="OMP_RagA_SusC"/>
    <property type="match status" value="1"/>
</dbReference>
<dbReference type="PROSITE" id="PS52016">
    <property type="entry name" value="TONB_DEPENDENT_REC_3"/>
    <property type="match status" value="1"/>
</dbReference>
<feature type="signal peptide" evidence="10">
    <location>
        <begin position="1"/>
        <end position="28"/>
    </location>
</feature>
<evidence type="ECO:0000256" key="5">
    <source>
        <dbReference type="ARBA" id="ARBA00023077"/>
    </source>
</evidence>
<evidence type="ECO:0000256" key="4">
    <source>
        <dbReference type="ARBA" id="ARBA00022692"/>
    </source>
</evidence>
<protein>
    <submittedName>
        <fullName evidence="13">TonB-dependent receptor</fullName>
    </submittedName>
</protein>
<comment type="subcellular location">
    <subcellularLocation>
        <location evidence="1 8">Cell outer membrane</location>
        <topology evidence="1 8">Multi-pass membrane protein</topology>
    </subcellularLocation>
</comment>
<evidence type="ECO:0000259" key="11">
    <source>
        <dbReference type="Pfam" id="PF00593"/>
    </source>
</evidence>
<dbReference type="Pfam" id="PF00593">
    <property type="entry name" value="TonB_dep_Rec_b-barrel"/>
    <property type="match status" value="1"/>
</dbReference>
<proteinExistence type="inferred from homology"/>
<evidence type="ECO:0000256" key="10">
    <source>
        <dbReference type="SAM" id="SignalP"/>
    </source>
</evidence>
<keyword evidence="6 8" id="KW-0472">Membrane</keyword>
<dbReference type="Gene3D" id="2.40.170.20">
    <property type="entry name" value="TonB-dependent receptor, beta-barrel domain"/>
    <property type="match status" value="1"/>
</dbReference>
<keyword evidence="10" id="KW-0732">Signal</keyword>
<keyword evidence="13" id="KW-0675">Receptor</keyword>
<evidence type="ECO:0000256" key="6">
    <source>
        <dbReference type="ARBA" id="ARBA00023136"/>
    </source>
</evidence>
<accession>A0A4Z0V2N6</accession>
<dbReference type="InterPro" id="IPR008969">
    <property type="entry name" value="CarboxyPept-like_regulatory"/>
</dbReference>
<keyword evidence="5 9" id="KW-0798">TonB box</keyword>
<keyword evidence="4 8" id="KW-0812">Transmembrane</keyword>
<dbReference type="InterPro" id="IPR023996">
    <property type="entry name" value="TonB-dep_OMP_SusC/RagA"/>
</dbReference>
<dbReference type="GO" id="GO:0009279">
    <property type="term" value="C:cell outer membrane"/>
    <property type="evidence" value="ECO:0007669"/>
    <property type="project" value="UniProtKB-SubCell"/>
</dbReference>
<dbReference type="Pfam" id="PF07715">
    <property type="entry name" value="Plug"/>
    <property type="match status" value="1"/>
</dbReference>
<feature type="domain" description="TonB-dependent receptor plug" evidence="12">
    <location>
        <begin position="121"/>
        <end position="235"/>
    </location>
</feature>
<dbReference type="InterPro" id="IPR000531">
    <property type="entry name" value="Beta-barrel_TonB"/>
</dbReference>
<dbReference type="InterPro" id="IPR012910">
    <property type="entry name" value="Plug_dom"/>
</dbReference>
<reference evidence="13 14" key="1">
    <citation type="submission" date="2019-02" db="EMBL/GenBank/DDBJ databases">
        <title>Isolation and identification of novel species under the genus Muribaculum.</title>
        <authorList>
            <person name="Miyake S."/>
            <person name="Ding Y."/>
            <person name="Low A."/>
            <person name="Soh M."/>
            <person name="Seedorf H."/>
        </authorList>
    </citation>
    <scope>NUCLEOTIDE SEQUENCE [LARGE SCALE GENOMIC DNA]</scope>
    <source>
        <strain evidence="13 14">TLL-A3</strain>
    </source>
</reference>
<dbReference type="SUPFAM" id="SSF56935">
    <property type="entry name" value="Porins"/>
    <property type="match status" value="1"/>
</dbReference>
<keyword evidence="2 8" id="KW-0813">Transport</keyword>
<keyword evidence="7 8" id="KW-0998">Cell outer membrane</keyword>
<evidence type="ECO:0000313" key="13">
    <source>
        <dbReference type="EMBL" id="TGG39436.1"/>
    </source>
</evidence>
<comment type="similarity">
    <text evidence="8 9">Belongs to the TonB-dependent receptor family.</text>
</comment>
<dbReference type="SUPFAM" id="SSF49464">
    <property type="entry name" value="Carboxypeptidase regulatory domain-like"/>
    <property type="match status" value="1"/>
</dbReference>
<dbReference type="InterPro" id="IPR023997">
    <property type="entry name" value="TonB-dep_OMP_SusC/RagA_CS"/>
</dbReference>
<name>A0A4Z0V2N6_9BACT</name>
<evidence type="ECO:0000259" key="12">
    <source>
        <dbReference type="Pfam" id="PF07715"/>
    </source>
</evidence>
<dbReference type="Gene3D" id="2.170.130.10">
    <property type="entry name" value="TonB-dependent receptor, plug domain"/>
    <property type="match status" value="1"/>
</dbReference>
<evidence type="ECO:0000256" key="3">
    <source>
        <dbReference type="ARBA" id="ARBA00022452"/>
    </source>
</evidence>
<keyword evidence="3 8" id="KW-1134">Transmembrane beta strand</keyword>
<evidence type="ECO:0000256" key="9">
    <source>
        <dbReference type="RuleBase" id="RU003357"/>
    </source>
</evidence>
<comment type="caution">
    <text evidence="13">The sequence shown here is derived from an EMBL/GenBank/DDBJ whole genome shotgun (WGS) entry which is preliminary data.</text>
</comment>
<keyword evidence="14" id="KW-1185">Reference proteome</keyword>
<organism evidence="13 14">
    <name type="scientific">Duncaniella freteri</name>
    <dbReference type="NCBI Taxonomy" id="2530391"/>
    <lineage>
        <taxon>Bacteria</taxon>
        <taxon>Pseudomonadati</taxon>
        <taxon>Bacteroidota</taxon>
        <taxon>Bacteroidia</taxon>
        <taxon>Bacteroidales</taxon>
        <taxon>Muribaculaceae</taxon>
        <taxon>Duncaniella</taxon>
    </lineage>
</organism>
<gene>
    <name evidence="13" type="ORF">EZ315_01445</name>
</gene>
<dbReference type="InterPro" id="IPR037066">
    <property type="entry name" value="Plug_dom_sf"/>
</dbReference>
<dbReference type="Gene3D" id="2.60.40.1120">
    <property type="entry name" value="Carboxypeptidase-like, regulatory domain"/>
    <property type="match status" value="1"/>
</dbReference>
<dbReference type="EMBL" id="SJSA01000001">
    <property type="protein sequence ID" value="TGG39436.1"/>
    <property type="molecule type" value="Genomic_DNA"/>
</dbReference>
<feature type="chain" id="PRO_5021501858" evidence="10">
    <location>
        <begin position="29"/>
        <end position="1041"/>
    </location>
</feature>
<sequence length="1041" mass="114504">MKNICFQMSRKVWLAAILTLCFSFPALAQKITVSGTVIDPEGEPLIGASVLVRGETLGTATNIDGEYTISVPSDGALVFSYVGYATQEIPVNGQSVINVTMNVNSEVLGEVVAIGYGTVKKSDATGSVAVVKPDEIEAGLATSVQDMLVGQTPGVVVTTSGGPEGSGTIRIRGGSSLNASNDPLIVVDGVPLSNDGVQGMGNSLSMIAPDNIESMTILKDASATAIYGSRASNGVIIITTKKGIKGTPEVSFSANMYVNKAQKRWNVLDANSFRAMMTNVYGAGSNEVNALGNANTDWQDEVLRTTVSSDYNLSVRGSAGMLPYRVSVTYTNSNGILKTSKMDRLTFGFNLNPKFFNDHLSVSANAKGYYFNNRFANTGAIGGALSYNPTVPVYDIHRLSGDSGQKYLFNGYTSWYNISDKDNSVVLNPNSAVNPVAQLMDVNNHAEVLRSNGNLQLDYSFHFLPELHANLNLGYDISKTDEYNEVMANSPQAWLNHKKNGAGYEDYTYQSRSNTLLDFYLNYKKDFESIKSMLDVTAGYSWQRFSAHGRNWGASSEKGRPTTAGFKTISYNNGSFMMDIDPETISSIGSNYVQDPNSGNGNYRWRNHLQLLSFFGRVNYGFMDRYLLTVTVRGDATSRFSKDNRWGVFPSVGLAWRISEENFLESARGWLNDWKLRLGWGVTGQQEVGGTVNYLPQYSIAQPGSYYPSGQLDANGRPIYVAPLYLQGYNPDLKWESTTTWNAGMDWGFMNNRITAALDYYYRKTTDLLSFVAIPAGSSTTNMLNRNIGSLVNYGIEFNVQARPIVTDDFTWTVNYNVGWNHNEITELYEGSTIRTGGIAGGNGNTVQAHAVGHAANTFYLYQQVYDQAGNPIEGAYVDQNGDGQIDDADKILNKSPDPKVTMTLGNNFRYKNWDFGINFRASIGNYVYNNVLSNNINTSNLYSSYGISNVVDNDVYFSQPQYMSDYFLRNGSFLRCENITIGHTWDNLLNDNLRMRLFAGVQNPFIITKYKGIDPEVFGGIDNSVYPKAVIYTLGVVATF</sequence>
<dbReference type="NCBIfam" id="TIGR04057">
    <property type="entry name" value="SusC_RagA_signa"/>
    <property type="match status" value="1"/>
</dbReference>
<dbReference type="InterPro" id="IPR039426">
    <property type="entry name" value="TonB-dep_rcpt-like"/>
</dbReference>
<evidence type="ECO:0000256" key="8">
    <source>
        <dbReference type="PROSITE-ProRule" id="PRU01360"/>
    </source>
</evidence>
<evidence type="ECO:0000256" key="2">
    <source>
        <dbReference type="ARBA" id="ARBA00022448"/>
    </source>
</evidence>
<evidence type="ECO:0000313" key="14">
    <source>
        <dbReference type="Proteomes" id="UP000297635"/>
    </source>
</evidence>
<feature type="domain" description="TonB-dependent receptor-like beta-barrel" evidence="11">
    <location>
        <begin position="503"/>
        <end position="1004"/>
    </location>
</feature>